<evidence type="ECO:0000313" key="2">
    <source>
        <dbReference type="Proteomes" id="UP000177328"/>
    </source>
</evidence>
<proteinExistence type="predicted"/>
<evidence type="ECO:0000313" key="1">
    <source>
        <dbReference type="EMBL" id="OGE40952.1"/>
    </source>
</evidence>
<accession>A0A1F5KJ58</accession>
<gene>
    <name evidence="1" type="ORF">A3D25_02850</name>
</gene>
<comment type="caution">
    <text evidence="1">The sequence shown here is derived from an EMBL/GenBank/DDBJ whole genome shotgun (WGS) entry which is preliminary data.</text>
</comment>
<dbReference type="AlphaFoldDB" id="A0A1F5KJ58"/>
<name>A0A1F5KJ58_9BACT</name>
<reference evidence="1 2" key="1">
    <citation type="journal article" date="2016" name="Nat. Commun.">
        <title>Thousands of microbial genomes shed light on interconnected biogeochemical processes in an aquifer system.</title>
        <authorList>
            <person name="Anantharaman K."/>
            <person name="Brown C.T."/>
            <person name="Hug L.A."/>
            <person name="Sharon I."/>
            <person name="Castelle C.J."/>
            <person name="Probst A.J."/>
            <person name="Thomas B.C."/>
            <person name="Singh A."/>
            <person name="Wilkins M.J."/>
            <person name="Karaoz U."/>
            <person name="Brodie E.L."/>
            <person name="Williams K.H."/>
            <person name="Hubbard S.S."/>
            <person name="Banfield J.F."/>
        </authorList>
    </citation>
    <scope>NUCLEOTIDE SEQUENCE [LARGE SCALE GENOMIC DNA]</scope>
</reference>
<dbReference type="Proteomes" id="UP000177328">
    <property type="component" value="Unassembled WGS sequence"/>
</dbReference>
<dbReference type="EMBL" id="MFDD01000003">
    <property type="protein sequence ID" value="OGE40952.1"/>
    <property type="molecule type" value="Genomic_DNA"/>
</dbReference>
<organism evidence="1 2">
    <name type="scientific">Candidatus Daviesbacteria bacterium RIFCSPHIGHO2_02_FULL_43_12</name>
    <dbReference type="NCBI Taxonomy" id="1797776"/>
    <lineage>
        <taxon>Bacteria</taxon>
        <taxon>Candidatus Daviesiibacteriota</taxon>
    </lineage>
</organism>
<sequence length="221" mass="24830">MELIGQSTRHIQIAGAVEVRLSPYQVLPLHMEAVLPRNRQGVAAIHLTHPNEQLDIRSLLGQIPYSQDALKNYMQRFAYLSSEVCLAFAFAHDSQEMFRGSDLHLAKIRSNHLVGRALYGRDIKGLGRFLMRNLLSVVDLQGASIGLVASADRDYLRDHSEDRVQGLQLSQDALLAWYQRLGFKLKNELPSYGWYCVREAKEPDLGTDLAKALSLIEASSN</sequence>
<protein>
    <submittedName>
        <fullName evidence="1">Uncharacterized protein</fullName>
    </submittedName>
</protein>